<dbReference type="Gene3D" id="1.10.1510.10">
    <property type="entry name" value="Uncharacterised protein YqeY/AIM41 PF09424, N-terminal domain"/>
    <property type="match status" value="1"/>
</dbReference>
<dbReference type="PANTHER" id="PTHR28055:SF1">
    <property type="entry name" value="ALTERED INHERITANCE OF MITOCHONDRIA PROTEIN 41, MITOCHONDRIAL"/>
    <property type="match status" value="1"/>
</dbReference>
<gene>
    <name evidence="1" type="ORF">COS78_04425</name>
</gene>
<sequence>MWRSKLRTDCDAALKLGDVRMVGVLRYLISVLDKRELQLPSGEMNESEEIKVLRKEMKNKEEARVMFLKAKRTDLVTDQDFEIEVLKKYLPAEVPILEVETLVEQVISEKGKNPPAGGQVFGVVMGEVMKRLGGKVSGETVSKIVKDKLA</sequence>
<dbReference type="InterPro" id="IPR003789">
    <property type="entry name" value="Asn/Gln_tRNA_amidoTrase-B-like"/>
</dbReference>
<organism evidence="1 2">
    <name type="scientific">Candidatus Shapirobacteria bacterium CG06_land_8_20_14_3_00_40_12</name>
    <dbReference type="NCBI Taxonomy" id="1974881"/>
    <lineage>
        <taxon>Bacteria</taxon>
        <taxon>Candidatus Shapironibacteriota</taxon>
    </lineage>
</organism>
<dbReference type="SUPFAM" id="SSF89095">
    <property type="entry name" value="GatB/YqeY motif"/>
    <property type="match status" value="1"/>
</dbReference>
<dbReference type="InterPro" id="IPR019004">
    <property type="entry name" value="YqeY/Aim41"/>
</dbReference>
<dbReference type="AlphaFoldDB" id="A0A2M7AQZ2"/>
<evidence type="ECO:0000313" key="2">
    <source>
        <dbReference type="Proteomes" id="UP000231407"/>
    </source>
</evidence>
<dbReference type="Pfam" id="PF09424">
    <property type="entry name" value="YqeY"/>
    <property type="match status" value="1"/>
</dbReference>
<dbReference type="InterPro" id="IPR042184">
    <property type="entry name" value="YqeY/Aim41_N"/>
</dbReference>
<dbReference type="GO" id="GO:0016884">
    <property type="term" value="F:carbon-nitrogen ligase activity, with glutamine as amido-N-donor"/>
    <property type="evidence" value="ECO:0007669"/>
    <property type="project" value="InterPro"/>
</dbReference>
<protein>
    <recommendedName>
        <fullName evidence="3">Glutamyl-tRNA amidotransferase</fullName>
    </recommendedName>
</protein>
<dbReference type="Gene3D" id="1.10.10.410">
    <property type="match status" value="1"/>
</dbReference>
<proteinExistence type="predicted"/>
<dbReference type="EMBL" id="PEWA01000063">
    <property type="protein sequence ID" value="PIU72930.1"/>
    <property type="molecule type" value="Genomic_DNA"/>
</dbReference>
<comment type="caution">
    <text evidence="1">The sequence shown here is derived from an EMBL/GenBank/DDBJ whole genome shotgun (WGS) entry which is preliminary data.</text>
</comment>
<accession>A0A2M7AQZ2</accession>
<dbReference type="PANTHER" id="PTHR28055">
    <property type="entry name" value="ALTERED INHERITANCE OF MITOCHONDRIA PROTEIN 41, MITOCHONDRIAL"/>
    <property type="match status" value="1"/>
</dbReference>
<reference evidence="2" key="1">
    <citation type="submission" date="2017-09" db="EMBL/GenBank/DDBJ databases">
        <title>Depth-based differentiation of microbial function through sediment-hosted aquifers and enrichment of novel symbionts in the deep terrestrial subsurface.</title>
        <authorList>
            <person name="Probst A.J."/>
            <person name="Ladd B."/>
            <person name="Jarett J.K."/>
            <person name="Geller-Mcgrath D.E."/>
            <person name="Sieber C.M.K."/>
            <person name="Emerson J.B."/>
            <person name="Anantharaman K."/>
            <person name="Thomas B.C."/>
            <person name="Malmstrom R."/>
            <person name="Stieglmeier M."/>
            <person name="Klingl A."/>
            <person name="Woyke T."/>
            <person name="Ryan C.M."/>
            <person name="Banfield J.F."/>
        </authorList>
    </citation>
    <scope>NUCLEOTIDE SEQUENCE [LARGE SCALE GENOMIC DNA]</scope>
</reference>
<dbReference type="Proteomes" id="UP000231407">
    <property type="component" value="Unassembled WGS sequence"/>
</dbReference>
<name>A0A2M7AQZ2_9BACT</name>
<evidence type="ECO:0008006" key="3">
    <source>
        <dbReference type="Google" id="ProtNLM"/>
    </source>
</evidence>
<evidence type="ECO:0000313" key="1">
    <source>
        <dbReference type="EMBL" id="PIU72930.1"/>
    </source>
</evidence>
<dbReference type="InterPro" id="IPR023168">
    <property type="entry name" value="GatB_Yqey_C_2"/>
</dbReference>